<feature type="region of interest" description="Disordered" evidence="1">
    <location>
        <begin position="24"/>
        <end position="68"/>
    </location>
</feature>
<gene>
    <name evidence="2" type="ORF">PoB_003212500</name>
</gene>
<name>A0AAV4ABT1_9GAST</name>
<evidence type="ECO:0000313" key="3">
    <source>
        <dbReference type="Proteomes" id="UP000735302"/>
    </source>
</evidence>
<evidence type="ECO:0000256" key="1">
    <source>
        <dbReference type="SAM" id="MobiDB-lite"/>
    </source>
</evidence>
<protein>
    <submittedName>
        <fullName evidence="2">Uncharacterized protein</fullName>
    </submittedName>
</protein>
<proteinExistence type="predicted"/>
<organism evidence="2 3">
    <name type="scientific">Plakobranchus ocellatus</name>
    <dbReference type="NCBI Taxonomy" id="259542"/>
    <lineage>
        <taxon>Eukaryota</taxon>
        <taxon>Metazoa</taxon>
        <taxon>Spiralia</taxon>
        <taxon>Lophotrochozoa</taxon>
        <taxon>Mollusca</taxon>
        <taxon>Gastropoda</taxon>
        <taxon>Heterobranchia</taxon>
        <taxon>Euthyneura</taxon>
        <taxon>Panpulmonata</taxon>
        <taxon>Sacoglossa</taxon>
        <taxon>Placobranchoidea</taxon>
        <taxon>Plakobranchidae</taxon>
        <taxon>Plakobranchus</taxon>
    </lineage>
</organism>
<dbReference type="Proteomes" id="UP000735302">
    <property type="component" value="Unassembled WGS sequence"/>
</dbReference>
<keyword evidence="3" id="KW-1185">Reference proteome</keyword>
<dbReference type="AlphaFoldDB" id="A0AAV4ABT1"/>
<accession>A0AAV4ABT1</accession>
<dbReference type="EMBL" id="BLXT01003749">
    <property type="protein sequence ID" value="GFO05620.1"/>
    <property type="molecule type" value="Genomic_DNA"/>
</dbReference>
<reference evidence="2 3" key="1">
    <citation type="journal article" date="2021" name="Elife">
        <title>Chloroplast acquisition without the gene transfer in kleptoplastic sea slugs, Plakobranchus ocellatus.</title>
        <authorList>
            <person name="Maeda T."/>
            <person name="Takahashi S."/>
            <person name="Yoshida T."/>
            <person name="Shimamura S."/>
            <person name="Takaki Y."/>
            <person name="Nagai Y."/>
            <person name="Toyoda A."/>
            <person name="Suzuki Y."/>
            <person name="Arimoto A."/>
            <person name="Ishii H."/>
            <person name="Satoh N."/>
            <person name="Nishiyama T."/>
            <person name="Hasebe M."/>
            <person name="Maruyama T."/>
            <person name="Minagawa J."/>
            <person name="Obokata J."/>
            <person name="Shigenobu S."/>
        </authorList>
    </citation>
    <scope>NUCLEOTIDE SEQUENCE [LARGE SCALE GENOMIC DNA]</scope>
</reference>
<comment type="caution">
    <text evidence="2">The sequence shown here is derived from an EMBL/GenBank/DDBJ whole genome shotgun (WGS) entry which is preliminary data.</text>
</comment>
<sequence>MYQPVDKTFLAPFGGSYVRMRSCGNAEAQDPPLKSTLNRQSEQPGLDAASSDHSTLLQELTIAPATES</sequence>
<evidence type="ECO:0000313" key="2">
    <source>
        <dbReference type="EMBL" id="GFO05620.1"/>
    </source>
</evidence>